<feature type="region of interest" description="Disordered" evidence="1">
    <location>
        <begin position="258"/>
        <end position="283"/>
    </location>
</feature>
<accession>A0A0N0U9P1</accession>
<protein>
    <submittedName>
        <fullName evidence="2">Uncharacterized protein</fullName>
    </submittedName>
</protein>
<evidence type="ECO:0000256" key="1">
    <source>
        <dbReference type="SAM" id="MobiDB-lite"/>
    </source>
</evidence>
<feature type="region of interest" description="Disordered" evidence="1">
    <location>
        <begin position="32"/>
        <end position="54"/>
    </location>
</feature>
<reference evidence="2 3" key="1">
    <citation type="submission" date="2015-08" db="EMBL/GenBank/DDBJ databases">
        <title>Genomes of Isolates from Cabo Rojo, PR.</title>
        <authorList>
            <person name="Sanchez-Nieves R.L."/>
            <person name="Montalvo-Rodriguez R."/>
        </authorList>
    </citation>
    <scope>NUCLEOTIDE SEQUENCE [LARGE SCALE GENOMIC DNA]</scope>
    <source>
        <strain evidence="2 3">SL3</strain>
    </source>
</reference>
<dbReference type="Proteomes" id="UP000037729">
    <property type="component" value="Unassembled WGS sequence"/>
</dbReference>
<name>A0A0N0U9P1_9EURY</name>
<dbReference type="RefSeq" id="WP_053968334.1">
    <property type="nucleotide sequence ID" value="NZ_LIUF01000003.1"/>
</dbReference>
<proteinExistence type="predicted"/>
<dbReference type="PATRIC" id="fig|1705562.3.peg.659"/>
<comment type="caution">
    <text evidence="2">The sequence shown here is derived from an EMBL/GenBank/DDBJ whole genome shotgun (WGS) entry which is preliminary data.</text>
</comment>
<evidence type="ECO:0000313" key="2">
    <source>
        <dbReference type="EMBL" id="KOX93206.1"/>
    </source>
</evidence>
<dbReference type="PROSITE" id="PS51257">
    <property type="entry name" value="PROKAR_LIPOPROTEIN"/>
    <property type="match status" value="1"/>
</dbReference>
<dbReference type="OrthoDB" id="221283at2157"/>
<dbReference type="EMBL" id="LIUF01000003">
    <property type="protein sequence ID" value="KOX93206.1"/>
    <property type="molecule type" value="Genomic_DNA"/>
</dbReference>
<gene>
    <name evidence="2" type="ORF">AMS69_12280</name>
</gene>
<sequence length="283" mass="30760">MTHKNIPRTSSIDRRTVLGLLSGSLAALAGCSGGLSDSSDGGDGSAGPPEEQSDYIEETSIEIVENGRQLALEVAVTDEIEPSSVSIITESGREFASDYFSPGETRTRLSLTEGEDSYEPLPRGQHTLYLRGDDVETKLPLELDTTFELEEVVPGTEHEEVRDDSLGVVVRNVGQRTGAATQTILNGERDSEPFEPIEPGETGIVEFTFLLKDRAHCVKVEETTVREEKLAVGFLWSDPVTITQSIKYTDRFDSTGNGCKRTLAGEPEEVTTTPTKTETETEG</sequence>
<evidence type="ECO:0000313" key="3">
    <source>
        <dbReference type="Proteomes" id="UP000037729"/>
    </source>
</evidence>
<dbReference type="AlphaFoldDB" id="A0A0N0U9P1"/>
<organism evidence="2 3">
    <name type="scientific">Haloarcula rubripromontorii</name>
    <dbReference type="NCBI Taxonomy" id="1705562"/>
    <lineage>
        <taxon>Archaea</taxon>
        <taxon>Methanobacteriati</taxon>
        <taxon>Methanobacteriota</taxon>
        <taxon>Stenosarchaea group</taxon>
        <taxon>Halobacteria</taxon>
        <taxon>Halobacteriales</taxon>
        <taxon>Haloarculaceae</taxon>
        <taxon>Haloarcula</taxon>
    </lineage>
</organism>
<keyword evidence="3" id="KW-1185">Reference proteome</keyword>
<dbReference type="STRING" id="1705562.AMS69_12280"/>